<proteinExistence type="predicted"/>
<evidence type="ECO:0000313" key="2">
    <source>
        <dbReference type="Proteomes" id="UP000289555"/>
    </source>
</evidence>
<sequence>MVDVFIDHHYATAFMANPAVFQSQNDARKSTHGDRKLEASIEAGLVMQKALLNSMSGKQAPWWVTSQRTMKPYHQRSSANSRRLAK</sequence>
<gene>
    <name evidence="1" type="ORF">HORIV_05280</name>
</gene>
<reference evidence="2" key="1">
    <citation type="journal article" date="2019" name="Microbiol. Resour. Announc.">
        <title>Complete Genome Sequence of Halomonas olivaria, a Moderately Halophilic Bacterium Isolated from Olive Processing Effluents, Obtained by Nanopore Sequencing.</title>
        <authorList>
            <person name="Nagata S."/>
            <person name="Ii K.M."/>
            <person name="Tsukimi T."/>
            <person name="Miura M.C."/>
            <person name="Galipon J."/>
            <person name="Arakawa K."/>
        </authorList>
    </citation>
    <scope>NUCLEOTIDE SEQUENCE [LARGE SCALE GENOMIC DNA]</scope>
    <source>
        <strain evidence="2">TYRC17</strain>
    </source>
</reference>
<dbReference type="EMBL" id="AP019416">
    <property type="protein sequence ID" value="BBI48107.1"/>
    <property type="molecule type" value="Genomic_DNA"/>
</dbReference>
<accession>A0ABM7GBY5</accession>
<keyword evidence="2" id="KW-1185">Reference proteome</keyword>
<name>A0ABM7GBY5_9GAMM</name>
<protein>
    <submittedName>
        <fullName evidence="1">Uncharacterized protein</fullName>
    </submittedName>
</protein>
<organism evidence="1 2">
    <name type="scientific">Vreelandella olivaria</name>
    <dbReference type="NCBI Taxonomy" id="390919"/>
    <lineage>
        <taxon>Bacteria</taxon>
        <taxon>Pseudomonadati</taxon>
        <taxon>Pseudomonadota</taxon>
        <taxon>Gammaproteobacteria</taxon>
        <taxon>Oceanospirillales</taxon>
        <taxon>Halomonadaceae</taxon>
        <taxon>Vreelandella</taxon>
    </lineage>
</organism>
<evidence type="ECO:0000313" key="1">
    <source>
        <dbReference type="EMBL" id="BBI48107.1"/>
    </source>
</evidence>
<dbReference type="Proteomes" id="UP000289555">
    <property type="component" value="Chromosome"/>
</dbReference>